<comment type="caution">
    <text evidence="2">The sequence shown here is derived from an EMBL/GenBank/DDBJ whole genome shotgun (WGS) entry which is preliminary data.</text>
</comment>
<proteinExistence type="predicted"/>
<keyword evidence="1" id="KW-0812">Transmembrane</keyword>
<sequence length="101" mass="11177">MSTIPVPPFPTEQKSITSEELKFREAALRHATALQSVAIFAYLFMALLAGMYSASLGRSYDGGFNFFVAAICSLFALSPIPFLASAYANDMRRRHAFMDRS</sequence>
<name>A0ABW1Z8T8_9BACT</name>
<gene>
    <name evidence="2" type="ORF">ACFQBQ_07685</name>
</gene>
<dbReference type="RefSeq" id="WP_263371837.1">
    <property type="nucleotide sequence ID" value="NZ_JAGSYD010000003.1"/>
</dbReference>
<keyword evidence="3" id="KW-1185">Reference proteome</keyword>
<feature type="transmembrane region" description="Helical" evidence="1">
    <location>
        <begin position="32"/>
        <end position="54"/>
    </location>
</feature>
<feature type="transmembrane region" description="Helical" evidence="1">
    <location>
        <begin position="66"/>
        <end position="88"/>
    </location>
</feature>
<keyword evidence="1" id="KW-1133">Transmembrane helix</keyword>
<organism evidence="2 3">
    <name type="scientific">Granulicella cerasi</name>
    <dbReference type="NCBI Taxonomy" id="741063"/>
    <lineage>
        <taxon>Bacteria</taxon>
        <taxon>Pseudomonadati</taxon>
        <taxon>Acidobacteriota</taxon>
        <taxon>Terriglobia</taxon>
        <taxon>Terriglobales</taxon>
        <taxon>Acidobacteriaceae</taxon>
        <taxon>Granulicella</taxon>
    </lineage>
</organism>
<keyword evidence="1" id="KW-0472">Membrane</keyword>
<evidence type="ECO:0000313" key="2">
    <source>
        <dbReference type="EMBL" id="MFC6645468.1"/>
    </source>
</evidence>
<protein>
    <submittedName>
        <fullName evidence="2">Uncharacterized protein</fullName>
    </submittedName>
</protein>
<accession>A0ABW1Z8T8</accession>
<evidence type="ECO:0000313" key="3">
    <source>
        <dbReference type="Proteomes" id="UP001596391"/>
    </source>
</evidence>
<dbReference type="EMBL" id="JBHSWI010000001">
    <property type="protein sequence ID" value="MFC6645468.1"/>
    <property type="molecule type" value="Genomic_DNA"/>
</dbReference>
<evidence type="ECO:0000256" key="1">
    <source>
        <dbReference type="SAM" id="Phobius"/>
    </source>
</evidence>
<reference evidence="3" key="1">
    <citation type="journal article" date="2019" name="Int. J. Syst. Evol. Microbiol.">
        <title>The Global Catalogue of Microorganisms (GCM) 10K type strain sequencing project: providing services to taxonomists for standard genome sequencing and annotation.</title>
        <authorList>
            <consortium name="The Broad Institute Genomics Platform"/>
            <consortium name="The Broad Institute Genome Sequencing Center for Infectious Disease"/>
            <person name="Wu L."/>
            <person name="Ma J."/>
        </authorList>
    </citation>
    <scope>NUCLEOTIDE SEQUENCE [LARGE SCALE GENOMIC DNA]</scope>
    <source>
        <strain evidence="3">CGMCC 1.16026</strain>
    </source>
</reference>
<dbReference type="Proteomes" id="UP001596391">
    <property type="component" value="Unassembled WGS sequence"/>
</dbReference>